<organism evidence="2 3">
    <name type="scientific">Gossypium mustelinum</name>
    <name type="common">Cotton</name>
    <name type="synonym">Gossypium caicoense</name>
    <dbReference type="NCBI Taxonomy" id="34275"/>
    <lineage>
        <taxon>Eukaryota</taxon>
        <taxon>Viridiplantae</taxon>
        <taxon>Streptophyta</taxon>
        <taxon>Embryophyta</taxon>
        <taxon>Tracheophyta</taxon>
        <taxon>Spermatophyta</taxon>
        <taxon>Magnoliopsida</taxon>
        <taxon>eudicotyledons</taxon>
        <taxon>Gunneridae</taxon>
        <taxon>Pentapetalae</taxon>
        <taxon>rosids</taxon>
        <taxon>malvids</taxon>
        <taxon>Malvales</taxon>
        <taxon>Malvaceae</taxon>
        <taxon>Malvoideae</taxon>
        <taxon>Gossypium</taxon>
    </lineage>
</organism>
<sequence>MPFMKSLVLSILVFFLSFSLLSPLISTTNSRLFGTKVNEEIRRNLIHVKPPPDAAHASHGHGR</sequence>
<evidence type="ECO:0000313" key="3">
    <source>
        <dbReference type="Proteomes" id="UP000323597"/>
    </source>
</evidence>
<protein>
    <recommendedName>
        <fullName evidence="4">Transmembrane protein</fullName>
    </recommendedName>
</protein>
<keyword evidence="1" id="KW-0732">Signal</keyword>
<name>A0A5D2ZT41_GOSMU</name>
<evidence type="ECO:0000313" key="2">
    <source>
        <dbReference type="EMBL" id="TYJ41263.1"/>
    </source>
</evidence>
<reference evidence="2 3" key="1">
    <citation type="submission" date="2019-07" db="EMBL/GenBank/DDBJ databases">
        <title>WGS assembly of Gossypium mustelinum.</title>
        <authorList>
            <person name="Chen Z.J."/>
            <person name="Sreedasyam A."/>
            <person name="Ando A."/>
            <person name="Song Q."/>
            <person name="De L."/>
            <person name="Hulse-Kemp A."/>
            <person name="Ding M."/>
            <person name="Ye W."/>
            <person name="Kirkbride R."/>
            <person name="Jenkins J."/>
            <person name="Plott C."/>
            <person name="Lovell J."/>
            <person name="Lin Y.-M."/>
            <person name="Vaughn R."/>
            <person name="Liu B."/>
            <person name="Li W."/>
            <person name="Simpson S."/>
            <person name="Scheffler B."/>
            <person name="Saski C."/>
            <person name="Grover C."/>
            <person name="Hu G."/>
            <person name="Conover J."/>
            <person name="Carlson J."/>
            <person name="Shu S."/>
            <person name="Boston L."/>
            <person name="Williams M."/>
            <person name="Peterson D."/>
            <person name="Mcgee K."/>
            <person name="Jones D."/>
            <person name="Wendel J."/>
            <person name="Stelly D."/>
            <person name="Grimwood J."/>
            <person name="Schmutz J."/>
        </authorList>
    </citation>
    <scope>NUCLEOTIDE SEQUENCE [LARGE SCALE GENOMIC DNA]</scope>
    <source>
        <strain evidence="2">1408120.09</strain>
    </source>
</reference>
<dbReference type="Proteomes" id="UP000323597">
    <property type="component" value="Chromosome A03"/>
</dbReference>
<dbReference type="EMBL" id="CM017638">
    <property type="protein sequence ID" value="TYJ41263.1"/>
    <property type="molecule type" value="Genomic_DNA"/>
</dbReference>
<evidence type="ECO:0000256" key="1">
    <source>
        <dbReference type="SAM" id="SignalP"/>
    </source>
</evidence>
<feature type="signal peptide" evidence="1">
    <location>
        <begin position="1"/>
        <end position="27"/>
    </location>
</feature>
<dbReference type="AlphaFoldDB" id="A0A5D2ZT41"/>
<feature type="chain" id="PRO_5022660957" description="Transmembrane protein" evidence="1">
    <location>
        <begin position="28"/>
        <end position="63"/>
    </location>
</feature>
<keyword evidence="3" id="KW-1185">Reference proteome</keyword>
<proteinExistence type="predicted"/>
<gene>
    <name evidence="2" type="ORF">E1A91_A03G008200v1</name>
</gene>
<accession>A0A5D2ZT41</accession>
<evidence type="ECO:0008006" key="4">
    <source>
        <dbReference type="Google" id="ProtNLM"/>
    </source>
</evidence>